<feature type="compositionally biased region" description="Polar residues" evidence="1">
    <location>
        <begin position="1"/>
        <end position="15"/>
    </location>
</feature>
<feature type="compositionally biased region" description="Basic residues" evidence="1">
    <location>
        <begin position="129"/>
        <end position="140"/>
    </location>
</feature>
<proteinExistence type="predicted"/>
<feature type="compositionally biased region" description="Basic and acidic residues" evidence="1">
    <location>
        <begin position="311"/>
        <end position="321"/>
    </location>
</feature>
<name>A0A7R9DK47_TIMPO</name>
<dbReference type="AlphaFoldDB" id="A0A7R9DK47"/>
<dbReference type="EMBL" id="OD010424">
    <property type="protein sequence ID" value="CAD7416093.1"/>
    <property type="molecule type" value="Genomic_DNA"/>
</dbReference>
<organism evidence="2">
    <name type="scientific">Timema poppense</name>
    <name type="common">Walking stick</name>
    <dbReference type="NCBI Taxonomy" id="170557"/>
    <lineage>
        <taxon>Eukaryota</taxon>
        <taxon>Metazoa</taxon>
        <taxon>Ecdysozoa</taxon>
        <taxon>Arthropoda</taxon>
        <taxon>Hexapoda</taxon>
        <taxon>Insecta</taxon>
        <taxon>Pterygota</taxon>
        <taxon>Neoptera</taxon>
        <taxon>Polyneoptera</taxon>
        <taxon>Phasmatodea</taxon>
        <taxon>Timematodea</taxon>
        <taxon>Timematoidea</taxon>
        <taxon>Timematidae</taxon>
        <taxon>Timema</taxon>
    </lineage>
</organism>
<protein>
    <submittedName>
        <fullName evidence="2">Uncharacterized protein</fullName>
    </submittedName>
</protein>
<accession>A0A7R9DK47</accession>
<evidence type="ECO:0000256" key="1">
    <source>
        <dbReference type="SAM" id="MobiDB-lite"/>
    </source>
</evidence>
<sequence>MEYSSGSDSKLSKGNISLDKRSRIDSSEGSDDSPNRATKKQKSILNENFNKNDLELSGEESELELNKNKKSPPKSHVNSRPRRAVKSRPSERIQERDDSEISEDKSDSEFEVGYVPKPKKTKLGPIVKKNIKGKAGKKSSKQLNKDNSDSNDNESLPGIKETHLKDNQSGNSEGETLGNARDMFSHSKSRKNPNNVASIKNHEEHDNSSDSDAELSDGAVETNKLVREEKQMRTNDESKHRVGAKMTSIGEELSDGKGTLSSADSSTNKPDNTVKNQPNQLDSNSILKYLKSTDSDSAEEGSNKLGSGDSTENKDSDKERLTQAQYGVKKTEQKKAKSHSELEDDSDEELAPKKQISVRKNQQKKAKAHSELEDDSE</sequence>
<feature type="compositionally biased region" description="Basic and acidic residues" evidence="1">
    <location>
        <begin position="224"/>
        <end position="240"/>
    </location>
</feature>
<feature type="region of interest" description="Disordered" evidence="1">
    <location>
        <begin position="1"/>
        <end position="377"/>
    </location>
</feature>
<reference evidence="2" key="1">
    <citation type="submission" date="2020-11" db="EMBL/GenBank/DDBJ databases">
        <authorList>
            <person name="Tran Van P."/>
        </authorList>
    </citation>
    <scope>NUCLEOTIDE SEQUENCE</scope>
</reference>
<evidence type="ECO:0000313" key="2">
    <source>
        <dbReference type="EMBL" id="CAD7416093.1"/>
    </source>
</evidence>
<feature type="compositionally biased region" description="Basic and acidic residues" evidence="1">
    <location>
        <begin position="329"/>
        <end position="341"/>
    </location>
</feature>
<gene>
    <name evidence="2" type="ORF">TPSB3V08_LOCUS10794</name>
</gene>
<feature type="compositionally biased region" description="Polar residues" evidence="1">
    <location>
        <begin position="259"/>
        <end position="286"/>
    </location>
</feature>
<feature type="compositionally biased region" description="Basic residues" evidence="1">
    <location>
        <begin position="68"/>
        <end position="86"/>
    </location>
</feature>